<feature type="transmembrane region" description="Helical" evidence="6">
    <location>
        <begin position="149"/>
        <end position="168"/>
    </location>
</feature>
<evidence type="ECO:0000256" key="4">
    <source>
        <dbReference type="ARBA" id="ARBA00023136"/>
    </source>
</evidence>
<keyword evidence="3 6" id="KW-1133">Transmembrane helix</keyword>
<evidence type="ECO:0008006" key="8">
    <source>
        <dbReference type="Google" id="ProtNLM"/>
    </source>
</evidence>
<feature type="compositionally biased region" description="Basic and acidic residues" evidence="5">
    <location>
        <begin position="81"/>
        <end position="95"/>
    </location>
</feature>
<evidence type="ECO:0000256" key="1">
    <source>
        <dbReference type="ARBA" id="ARBA00004141"/>
    </source>
</evidence>
<feature type="transmembrane region" description="Helical" evidence="6">
    <location>
        <begin position="521"/>
        <end position="540"/>
    </location>
</feature>
<dbReference type="Pfam" id="PF00083">
    <property type="entry name" value="Sugar_tr"/>
    <property type="match status" value="2"/>
</dbReference>
<sequence>MRRRRKAEGLPFFGREQHTTGGVASAADEMTTSGGVGSDETGTGGAASVQPTEFESDASVPLRGEDQRSMSNEAFEDDLDSRERRSVDGAGSEETKDWGGIIASVSNLSIQYNLGVIAPALVLLDPHRASEGIPESQSLYPRSDGMDSLLKSAVFFGAICGQCSMGFVGDIIGLGPAMIGTNCLALIGTLGCIVAPLLSRENAEVVYIILSISRAILGVGVGGKYPLASAIRAESAERYDESHHSVVSHRAKEVARSFFWQTPGAILPYVASLLLLLIFGDEASGIGKGHERATLSQYILLVGVGAVPSLVVLVYTWRQMSIDRLSRREGSGSPQDERSQATEHEVDSRFRWSVFCSFRRRYSRIDRGDSLTSAIHNKAYWGTLMGTGLSWALYDFVYYGTAFNLPEILSRVLGEEGGLIEGAWREVLVASMGIPGVICAIWMIEPMGGPKPLQGWGFVLIGAACSMLSFFYSGANSTSLVSKWGSFVSCCLLIFALNWGVNVSSYVMPIEKFPKECRSSFHGLSAGFGKFGALIGSAAFTQLNAISVGLTFSVCVIGCAFGVLVTWRLIPPVKRHTFFLRRGSGRLGGIEPDEGERQSGEPLQIDGTVC</sequence>
<feature type="transmembrane region" description="Helical" evidence="6">
    <location>
        <begin position="456"/>
        <end position="475"/>
    </location>
</feature>
<keyword evidence="4 6" id="KW-0472">Membrane</keyword>
<dbReference type="Gene3D" id="1.20.1250.20">
    <property type="entry name" value="MFS general substrate transporter like domains"/>
    <property type="match status" value="1"/>
</dbReference>
<feature type="transmembrane region" description="Helical" evidence="6">
    <location>
        <begin position="174"/>
        <end position="198"/>
    </location>
</feature>
<dbReference type="AlphaFoldDB" id="A0A7S4IMY7"/>
<proteinExistence type="predicted"/>
<feature type="transmembrane region" description="Helical" evidence="6">
    <location>
        <begin position="481"/>
        <end position="501"/>
    </location>
</feature>
<accession>A0A7S4IMY7</accession>
<dbReference type="SUPFAM" id="SSF103473">
    <property type="entry name" value="MFS general substrate transporter"/>
    <property type="match status" value="1"/>
</dbReference>
<feature type="region of interest" description="Disordered" evidence="5">
    <location>
        <begin position="589"/>
        <end position="610"/>
    </location>
</feature>
<evidence type="ECO:0000256" key="3">
    <source>
        <dbReference type="ARBA" id="ARBA00022989"/>
    </source>
</evidence>
<protein>
    <recommendedName>
        <fullName evidence="8">Major facilitator superfamily (MFS) profile domain-containing protein</fullName>
    </recommendedName>
</protein>
<evidence type="ECO:0000256" key="2">
    <source>
        <dbReference type="ARBA" id="ARBA00022692"/>
    </source>
</evidence>
<dbReference type="GO" id="GO:0022857">
    <property type="term" value="F:transmembrane transporter activity"/>
    <property type="evidence" value="ECO:0007669"/>
    <property type="project" value="InterPro"/>
</dbReference>
<organism evidence="7">
    <name type="scientific">Odontella aurita</name>
    <dbReference type="NCBI Taxonomy" id="265563"/>
    <lineage>
        <taxon>Eukaryota</taxon>
        <taxon>Sar</taxon>
        <taxon>Stramenopiles</taxon>
        <taxon>Ochrophyta</taxon>
        <taxon>Bacillariophyta</taxon>
        <taxon>Mediophyceae</taxon>
        <taxon>Biddulphiophycidae</taxon>
        <taxon>Eupodiscales</taxon>
        <taxon>Odontellaceae</taxon>
        <taxon>Odontella</taxon>
    </lineage>
</organism>
<dbReference type="InterPro" id="IPR005828">
    <property type="entry name" value="MFS_sugar_transport-like"/>
</dbReference>
<feature type="transmembrane region" description="Helical" evidence="6">
    <location>
        <begin position="258"/>
        <end position="278"/>
    </location>
</feature>
<dbReference type="InterPro" id="IPR036259">
    <property type="entry name" value="MFS_trans_sf"/>
</dbReference>
<comment type="subcellular location">
    <subcellularLocation>
        <location evidence="1">Membrane</location>
        <topology evidence="1">Multi-pass membrane protein</topology>
    </subcellularLocation>
</comment>
<reference evidence="7" key="1">
    <citation type="submission" date="2021-01" db="EMBL/GenBank/DDBJ databases">
        <authorList>
            <person name="Corre E."/>
            <person name="Pelletier E."/>
            <person name="Niang G."/>
            <person name="Scheremetjew M."/>
            <person name="Finn R."/>
            <person name="Kale V."/>
            <person name="Holt S."/>
            <person name="Cochrane G."/>
            <person name="Meng A."/>
            <person name="Brown T."/>
            <person name="Cohen L."/>
        </authorList>
    </citation>
    <scope>NUCLEOTIDE SEQUENCE</scope>
    <source>
        <strain evidence="7">Isolate 1302-5</strain>
    </source>
</reference>
<dbReference type="GO" id="GO:0016020">
    <property type="term" value="C:membrane"/>
    <property type="evidence" value="ECO:0007669"/>
    <property type="project" value="UniProtKB-SubCell"/>
</dbReference>
<feature type="region of interest" description="Disordered" evidence="5">
    <location>
        <begin position="1"/>
        <end position="95"/>
    </location>
</feature>
<evidence type="ECO:0000256" key="6">
    <source>
        <dbReference type="SAM" id="Phobius"/>
    </source>
</evidence>
<dbReference type="PANTHER" id="PTHR24064">
    <property type="entry name" value="SOLUTE CARRIER FAMILY 22 MEMBER"/>
    <property type="match status" value="1"/>
</dbReference>
<feature type="transmembrane region" description="Helical" evidence="6">
    <location>
        <begin position="546"/>
        <end position="570"/>
    </location>
</feature>
<gene>
    <name evidence="7" type="ORF">OAUR00152_LOCUS13184</name>
</gene>
<feature type="transmembrane region" description="Helical" evidence="6">
    <location>
        <begin position="423"/>
        <end position="444"/>
    </location>
</feature>
<feature type="transmembrane region" description="Helical" evidence="6">
    <location>
        <begin position="379"/>
        <end position="403"/>
    </location>
</feature>
<evidence type="ECO:0000256" key="5">
    <source>
        <dbReference type="SAM" id="MobiDB-lite"/>
    </source>
</evidence>
<keyword evidence="2 6" id="KW-0812">Transmembrane</keyword>
<dbReference type="EMBL" id="HBKQ01019506">
    <property type="protein sequence ID" value="CAE2234279.1"/>
    <property type="molecule type" value="Transcribed_RNA"/>
</dbReference>
<name>A0A7S4IMY7_9STRA</name>
<feature type="compositionally biased region" description="Gly residues" evidence="5">
    <location>
        <begin position="34"/>
        <end position="45"/>
    </location>
</feature>
<evidence type="ECO:0000313" key="7">
    <source>
        <dbReference type="EMBL" id="CAE2234279.1"/>
    </source>
</evidence>
<feature type="transmembrane region" description="Helical" evidence="6">
    <location>
        <begin position="298"/>
        <end position="317"/>
    </location>
</feature>